<sequence>MIGVEVLYIIQKLVIVRKQGMGTKLVNTAIQALNEQGINEVAFETNK</sequence>
<gene>
    <name evidence="1" type="ORF">HF849_24250</name>
</gene>
<dbReference type="EMBL" id="JABAGD010000079">
    <property type="protein sequence ID" value="NMF07787.1"/>
    <property type="molecule type" value="Genomic_DNA"/>
</dbReference>
<comment type="caution">
    <text evidence="1">The sequence shown here is derived from an EMBL/GenBank/DDBJ whole genome shotgun (WGS) entry which is preliminary data.</text>
</comment>
<dbReference type="AlphaFoldDB" id="A0A7X9XRN3"/>
<accession>A0A7X9XRN3</accession>
<reference evidence="1 2" key="1">
    <citation type="submission" date="2020-04" db="EMBL/GenBank/DDBJ databases">
        <authorList>
            <person name="Hitch T.C.A."/>
            <person name="Wylensek D."/>
            <person name="Clavel T."/>
        </authorList>
    </citation>
    <scope>NUCLEOTIDE SEQUENCE [LARGE SCALE GENOMIC DNA]</scope>
    <source>
        <strain evidence="1 2">WB01_NA02</strain>
    </source>
</reference>
<dbReference type="RefSeq" id="WP_168983435.1">
    <property type="nucleotide sequence ID" value="NZ_JABAGD010000079.1"/>
</dbReference>
<name>A0A7X9XRN3_CLOBE</name>
<protein>
    <submittedName>
        <fullName evidence="1">Uncharacterized protein</fullName>
    </submittedName>
</protein>
<organism evidence="1 2">
    <name type="scientific">Clostridium beijerinckii</name>
    <name type="common">Clostridium MP</name>
    <dbReference type="NCBI Taxonomy" id="1520"/>
    <lineage>
        <taxon>Bacteria</taxon>
        <taxon>Bacillati</taxon>
        <taxon>Bacillota</taxon>
        <taxon>Clostridia</taxon>
        <taxon>Eubacteriales</taxon>
        <taxon>Clostridiaceae</taxon>
        <taxon>Clostridium</taxon>
    </lineage>
</organism>
<evidence type="ECO:0000313" key="2">
    <source>
        <dbReference type="Proteomes" id="UP000587880"/>
    </source>
</evidence>
<dbReference type="Proteomes" id="UP000587880">
    <property type="component" value="Unassembled WGS sequence"/>
</dbReference>
<evidence type="ECO:0000313" key="1">
    <source>
        <dbReference type="EMBL" id="NMF07787.1"/>
    </source>
</evidence>
<proteinExistence type="predicted"/>